<sequence>MIEQEYNEHYVVESEASNKHARYHIRQQGGDGALRRFQNATVGVVATRPQNAAYRAVTFTGMAISRKQECTSMIK</sequence>
<gene>
    <name evidence="1" type="ORF">Taro_015169</name>
</gene>
<name>A0A843UAU7_COLES</name>
<dbReference type="Proteomes" id="UP000652761">
    <property type="component" value="Unassembled WGS sequence"/>
</dbReference>
<evidence type="ECO:0000313" key="1">
    <source>
        <dbReference type="EMBL" id="MQL82692.1"/>
    </source>
</evidence>
<protein>
    <submittedName>
        <fullName evidence="1">Uncharacterized protein</fullName>
    </submittedName>
</protein>
<reference evidence="1" key="1">
    <citation type="submission" date="2017-07" db="EMBL/GenBank/DDBJ databases">
        <title>Taro Niue Genome Assembly and Annotation.</title>
        <authorList>
            <person name="Atibalentja N."/>
            <person name="Keating K."/>
            <person name="Fields C.J."/>
        </authorList>
    </citation>
    <scope>NUCLEOTIDE SEQUENCE</scope>
    <source>
        <strain evidence="1">Niue_2</strain>
        <tissue evidence="1">Leaf</tissue>
    </source>
</reference>
<organism evidence="1 2">
    <name type="scientific">Colocasia esculenta</name>
    <name type="common">Wild taro</name>
    <name type="synonym">Arum esculentum</name>
    <dbReference type="NCBI Taxonomy" id="4460"/>
    <lineage>
        <taxon>Eukaryota</taxon>
        <taxon>Viridiplantae</taxon>
        <taxon>Streptophyta</taxon>
        <taxon>Embryophyta</taxon>
        <taxon>Tracheophyta</taxon>
        <taxon>Spermatophyta</taxon>
        <taxon>Magnoliopsida</taxon>
        <taxon>Liliopsida</taxon>
        <taxon>Araceae</taxon>
        <taxon>Aroideae</taxon>
        <taxon>Colocasieae</taxon>
        <taxon>Colocasia</taxon>
    </lineage>
</organism>
<dbReference type="EMBL" id="NMUH01000649">
    <property type="protein sequence ID" value="MQL82692.1"/>
    <property type="molecule type" value="Genomic_DNA"/>
</dbReference>
<keyword evidence="2" id="KW-1185">Reference proteome</keyword>
<proteinExistence type="predicted"/>
<comment type="caution">
    <text evidence="1">The sequence shown here is derived from an EMBL/GenBank/DDBJ whole genome shotgun (WGS) entry which is preliminary data.</text>
</comment>
<accession>A0A843UAU7</accession>
<evidence type="ECO:0000313" key="2">
    <source>
        <dbReference type="Proteomes" id="UP000652761"/>
    </source>
</evidence>
<dbReference type="AlphaFoldDB" id="A0A843UAU7"/>